<reference evidence="3 4" key="1">
    <citation type="journal article" date="2015" name="Sci. Rep.">
        <title>Genome of the facultative scuticociliatosis pathogen Pseudocohnilembus persalinus provides insight into its virulence through horizontal gene transfer.</title>
        <authorList>
            <person name="Xiong J."/>
            <person name="Wang G."/>
            <person name="Cheng J."/>
            <person name="Tian M."/>
            <person name="Pan X."/>
            <person name="Warren A."/>
            <person name="Jiang C."/>
            <person name="Yuan D."/>
            <person name="Miao W."/>
        </authorList>
    </citation>
    <scope>NUCLEOTIDE SEQUENCE [LARGE SCALE GENOMIC DNA]</scope>
    <source>
        <strain evidence="3">36N120E</strain>
    </source>
</reference>
<dbReference type="Pfam" id="PF00996">
    <property type="entry name" value="GDI"/>
    <property type="match status" value="1"/>
</dbReference>
<sequence length="460" mass="52375">MNEEYDTVVCGTGLTECVISGLLSQKYKDENKRILHVDRNNFYGGEGASLNLTNLWKHFRPGKEVPQYLGQNRDWNIDLIPKFIMSNGKLVKLLLKTSVSKYLEWKSIDGTYVYQMKEGGLFSSGGAKIFKVPTNDKEALHSDLMGLFEKRRCQKFFKYIQKYEANDPSTHGHFKPNQTPMKDVFKKYELETNTIDFVGHAVALYSNDQYLNQPMYETMERIQLYFDSHGRYGDSPFIYPVYGLGGIPEGFSRMCAIYGGTFMLNTDIEEILFDESGNVSGVRNGQEVAKCKKVICDPTYLVKLGLQDKYLKNTGKVIRAICILDHPIPKTKDIPSVQVIIPQQQTKRQSDIYVMMVSSVHNVCKKGYYIAIISTMVETSNPLAELTPAFELIGAVKEQFVIISDMWETKPDAPKNGIYVSNSFTPQSHFEAETDDILKLYKDITGEEVDLENLPQDQDE</sequence>
<dbReference type="EMBL" id="LDAU01000223">
    <property type="protein sequence ID" value="KRW99023.1"/>
    <property type="molecule type" value="Genomic_DNA"/>
</dbReference>
<gene>
    <name evidence="3" type="ORF">PPERSA_11624</name>
</gene>
<evidence type="ECO:0000313" key="3">
    <source>
        <dbReference type="EMBL" id="KRW99023.1"/>
    </source>
</evidence>
<evidence type="ECO:0000256" key="2">
    <source>
        <dbReference type="RuleBase" id="RU363124"/>
    </source>
</evidence>
<dbReference type="PANTHER" id="PTHR11787">
    <property type="entry name" value="RAB GDP-DISSOCIATION INHIBITOR"/>
    <property type="match status" value="1"/>
</dbReference>
<protein>
    <recommendedName>
        <fullName evidence="2">Rab GDP dissociation inhibitor</fullName>
    </recommendedName>
</protein>
<dbReference type="AlphaFoldDB" id="A0A0V0QA54"/>
<dbReference type="GO" id="GO:0005093">
    <property type="term" value="F:Rab GDP-dissociation inhibitor activity"/>
    <property type="evidence" value="ECO:0007669"/>
    <property type="project" value="InterPro"/>
</dbReference>
<dbReference type="OrthoDB" id="9446342at2759"/>
<dbReference type="Proteomes" id="UP000054937">
    <property type="component" value="Unassembled WGS sequence"/>
</dbReference>
<dbReference type="PANTHER" id="PTHR11787:SF8">
    <property type="entry name" value="RAB GDP DISSOCIATION INHIBITOR"/>
    <property type="match status" value="1"/>
</dbReference>
<evidence type="ECO:0000313" key="4">
    <source>
        <dbReference type="Proteomes" id="UP000054937"/>
    </source>
</evidence>
<comment type="caution">
    <text evidence="3">The sequence shown here is derived from an EMBL/GenBank/DDBJ whole genome shotgun (WGS) entry which is preliminary data.</text>
</comment>
<dbReference type="Gene3D" id="3.50.50.60">
    <property type="entry name" value="FAD/NAD(P)-binding domain"/>
    <property type="match status" value="1"/>
</dbReference>
<name>A0A0V0QA54_PSEPJ</name>
<dbReference type="GO" id="GO:0005737">
    <property type="term" value="C:cytoplasm"/>
    <property type="evidence" value="ECO:0007669"/>
    <property type="project" value="TreeGrafter"/>
</dbReference>
<evidence type="ECO:0000256" key="1">
    <source>
        <dbReference type="ARBA" id="ARBA00005593"/>
    </source>
</evidence>
<dbReference type="InterPro" id="IPR036188">
    <property type="entry name" value="FAD/NAD-bd_sf"/>
</dbReference>
<dbReference type="GO" id="GO:0015031">
    <property type="term" value="P:protein transport"/>
    <property type="evidence" value="ECO:0007669"/>
    <property type="project" value="InterPro"/>
</dbReference>
<keyword evidence="4" id="KW-1185">Reference proteome</keyword>
<comment type="similarity">
    <text evidence="1 2">Belongs to the Rab GDI family.</text>
</comment>
<dbReference type="InParanoid" id="A0A0V0QA54"/>
<dbReference type="FunCoup" id="A0A0V0QA54">
    <property type="interactions" value="363"/>
</dbReference>
<organism evidence="3 4">
    <name type="scientific">Pseudocohnilembus persalinus</name>
    <name type="common">Ciliate</name>
    <dbReference type="NCBI Taxonomy" id="266149"/>
    <lineage>
        <taxon>Eukaryota</taxon>
        <taxon>Sar</taxon>
        <taxon>Alveolata</taxon>
        <taxon>Ciliophora</taxon>
        <taxon>Intramacronucleata</taxon>
        <taxon>Oligohymenophorea</taxon>
        <taxon>Scuticociliatia</taxon>
        <taxon>Philasterida</taxon>
        <taxon>Pseudocohnilembidae</taxon>
        <taxon>Pseudocohnilembus</taxon>
    </lineage>
</organism>
<dbReference type="Gene3D" id="1.10.405.10">
    <property type="entry name" value="Guanine Nucleotide Dissociation Inhibitor, domain 1"/>
    <property type="match status" value="1"/>
</dbReference>
<proteinExistence type="inferred from homology"/>
<dbReference type="InterPro" id="IPR018203">
    <property type="entry name" value="GDP_dissociation_inhibitor"/>
</dbReference>
<dbReference type="PRINTS" id="PR00892">
    <property type="entry name" value="RABGDI"/>
</dbReference>
<dbReference type="SUPFAM" id="SSF51905">
    <property type="entry name" value="FAD/NAD(P)-binding domain"/>
    <property type="match status" value="2"/>
</dbReference>
<dbReference type="PRINTS" id="PR00891">
    <property type="entry name" value="RABGDIREP"/>
</dbReference>
<dbReference type="InterPro" id="IPR000806">
    <property type="entry name" value="RabGDI"/>
</dbReference>
<dbReference type="OMA" id="FETKAKM"/>
<dbReference type="GO" id="GO:0007264">
    <property type="term" value="P:small GTPase-mediated signal transduction"/>
    <property type="evidence" value="ECO:0007669"/>
    <property type="project" value="InterPro"/>
</dbReference>
<dbReference type="Gene3D" id="3.30.519.10">
    <property type="entry name" value="Guanine Nucleotide Dissociation Inhibitor, domain 2"/>
    <property type="match status" value="1"/>
</dbReference>
<dbReference type="FunFam" id="1.10.405.10:FF:000001">
    <property type="entry name" value="Rab GDP dissociation inhibitor"/>
    <property type="match status" value="1"/>
</dbReference>
<dbReference type="GO" id="GO:0016192">
    <property type="term" value="P:vesicle-mediated transport"/>
    <property type="evidence" value="ECO:0007669"/>
    <property type="project" value="TreeGrafter"/>
</dbReference>
<accession>A0A0V0QA54</accession>